<dbReference type="GO" id="GO:0043093">
    <property type="term" value="P:FtsZ-dependent cytokinesis"/>
    <property type="evidence" value="ECO:0007669"/>
    <property type="project" value="UniProtKB-UniRule"/>
</dbReference>
<dbReference type="PANTHER" id="PTHR32432">
    <property type="entry name" value="CELL DIVISION PROTEIN FTSA-RELATED"/>
    <property type="match status" value="1"/>
</dbReference>
<dbReference type="PIRSF" id="PIRSF003101">
    <property type="entry name" value="FtsA"/>
    <property type="match status" value="1"/>
</dbReference>
<reference evidence="8" key="1">
    <citation type="journal article" date="2012" name="Science">
        <title>Fermentation, hydrogen, and sulfur metabolism in multiple uncultivated bacterial phyla.</title>
        <authorList>
            <person name="Wrighton K.C."/>
            <person name="Thomas B.C."/>
            <person name="Sharon I."/>
            <person name="Miller C.S."/>
            <person name="Castelle C.J."/>
            <person name="VerBerkmoes N.C."/>
            <person name="Wilkins M.J."/>
            <person name="Hettich R.L."/>
            <person name="Lipton M.S."/>
            <person name="Williams K.H."/>
            <person name="Long P.E."/>
            <person name="Banfield J.F."/>
        </authorList>
    </citation>
    <scope>NUCLEOTIDE SEQUENCE [LARGE SCALE GENOMIC DNA]</scope>
</reference>
<dbReference type="InterPro" id="IPR020823">
    <property type="entry name" value="Cell_div_FtsA"/>
</dbReference>
<comment type="subcellular location">
    <subcellularLocation>
        <location evidence="5">Cell membrane</location>
        <topology evidence="5">Peripheral membrane protein</topology>
        <orientation evidence="5">Cytoplasmic side</orientation>
    </subcellularLocation>
    <text evidence="5">Localizes to the Z ring in an FtsZ-dependent manner. Targeted to the membrane through a conserved C-terminal amphipathic helix.</text>
</comment>
<feature type="domain" description="SHS2" evidence="7">
    <location>
        <begin position="7"/>
        <end position="193"/>
    </location>
</feature>
<evidence type="ECO:0000256" key="6">
    <source>
        <dbReference type="PIRNR" id="PIRNR003101"/>
    </source>
</evidence>
<gene>
    <name evidence="5" type="primary">ftsA</name>
    <name evidence="8" type="ORF">ACD_4C00415G0002</name>
</gene>
<dbReference type="HAMAP" id="MF_02033">
    <property type="entry name" value="FtsA"/>
    <property type="match status" value="1"/>
</dbReference>
<dbReference type="GO" id="GO:0009898">
    <property type="term" value="C:cytoplasmic side of plasma membrane"/>
    <property type="evidence" value="ECO:0007669"/>
    <property type="project" value="UniProtKB-UniRule"/>
</dbReference>
<evidence type="ECO:0000256" key="5">
    <source>
        <dbReference type="HAMAP-Rule" id="MF_02033"/>
    </source>
</evidence>
<comment type="similarity">
    <text evidence="5 6">Belongs to the FtsA/MreB family.</text>
</comment>
<protein>
    <recommendedName>
        <fullName evidence="5 6">Cell division protein FtsA</fullName>
    </recommendedName>
</protein>
<dbReference type="SUPFAM" id="SSF53067">
    <property type="entry name" value="Actin-like ATPase domain"/>
    <property type="match status" value="2"/>
</dbReference>
<dbReference type="Pfam" id="PF02491">
    <property type="entry name" value="SHS2_FTSA"/>
    <property type="match status" value="1"/>
</dbReference>
<evidence type="ECO:0000256" key="1">
    <source>
        <dbReference type="ARBA" id="ARBA00022475"/>
    </source>
</evidence>
<dbReference type="Pfam" id="PF14450">
    <property type="entry name" value="FtsA"/>
    <property type="match status" value="1"/>
</dbReference>
<dbReference type="SMART" id="SM00842">
    <property type="entry name" value="FtsA"/>
    <property type="match status" value="1"/>
</dbReference>
<evidence type="ECO:0000256" key="3">
    <source>
        <dbReference type="ARBA" id="ARBA00023136"/>
    </source>
</evidence>
<organism evidence="8">
    <name type="scientific">uncultured bacterium</name>
    <name type="common">gcode 4</name>
    <dbReference type="NCBI Taxonomy" id="1234023"/>
    <lineage>
        <taxon>Bacteria</taxon>
        <taxon>environmental samples</taxon>
    </lineage>
</organism>
<keyword evidence="3 5" id="KW-0472">Membrane</keyword>
<dbReference type="NCBIfam" id="TIGR01174">
    <property type="entry name" value="ftsA"/>
    <property type="match status" value="1"/>
</dbReference>
<dbReference type="EMBL" id="AMFJ01000931">
    <property type="protein sequence ID" value="EKE26137.1"/>
    <property type="molecule type" value="Genomic_DNA"/>
</dbReference>
<name>K2FWA8_9BACT</name>
<dbReference type="InterPro" id="IPR050696">
    <property type="entry name" value="FtsA/MreB"/>
</dbReference>
<dbReference type="AlphaFoldDB" id="K2FWA8"/>
<evidence type="ECO:0000256" key="2">
    <source>
        <dbReference type="ARBA" id="ARBA00022618"/>
    </source>
</evidence>
<dbReference type="InterPro" id="IPR003494">
    <property type="entry name" value="SHS2_FtsA"/>
</dbReference>
<proteinExistence type="inferred from homology"/>
<dbReference type="InterPro" id="IPR043129">
    <property type="entry name" value="ATPase_NBD"/>
</dbReference>
<sequence length="413" mass="48401">MVSGETFTAIDIGSNKIKVIIWTFNEEKKLRVLWVGVSASWWVRKWNILDMDEFKANIDAALSEAERMTWEQVSHIYLSLSWTSIDVSTNKWIVAIMDHEISEDDINRSLDMAQNWVDLQNRVVLKVIPEHFSCDFESGIKNPIWMTAKKLEVIAHIFSVWANVLNNIKKWIFDVWVDIIDVYPNLITAPEAVLTKRQKELWVVCIDIWASTTGITVYEEWMLIFSSIIPIWWENVTADIALWARVSIDLAEKLKLEYSDLNLCKLDKIKDEEIELEKLSKNETWTLSMKYLSEIARARYSEILYYTNNELKKIWKDWMLPEWAILTGGGAKVKWLLELSKEVLRLPATIWVPEDSDFISWTSISDPVFSSVIWTLILSQKYSTQKWWIKLNLSLGGFWSSFKNLWYKIVPKA</sequence>
<evidence type="ECO:0000313" key="8">
    <source>
        <dbReference type="EMBL" id="EKE26137.1"/>
    </source>
</evidence>
<dbReference type="GO" id="GO:0032153">
    <property type="term" value="C:cell division site"/>
    <property type="evidence" value="ECO:0007669"/>
    <property type="project" value="UniProtKB-UniRule"/>
</dbReference>
<comment type="subunit">
    <text evidence="5">Self-interacts. Interacts with FtsZ.</text>
</comment>
<keyword evidence="4 5" id="KW-0131">Cell cycle</keyword>
<dbReference type="Gene3D" id="3.30.1490.110">
    <property type="match status" value="1"/>
</dbReference>
<evidence type="ECO:0000256" key="4">
    <source>
        <dbReference type="ARBA" id="ARBA00023306"/>
    </source>
</evidence>
<keyword evidence="2 5" id="KW-0132">Cell division</keyword>
<dbReference type="PANTHER" id="PTHR32432:SF4">
    <property type="entry name" value="CELL DIVISION PROTEIN FTSA"/>
    <property type="match status" value="1"/>
</dbReference>
<comment type="function">
    <text evidence="5 6">Cell division protein that is involved in the assembly of the Z ring. May serve as a membrane anchor for the Z ring.</text>
</comment>
<comment type="caution">
    <text evidence="8">The sequence shown here is derived from an EMBL/GenBank/DDBJ whole genome shotgun (WGS) entry which is preliminary data.</text>
</comment>
<evidence type="ECO:0000259" key="7">
    <source>
        <dbReference type="SMART" id="SM00842"/>
    </source>
</evidence>
<accession>K2FWA8</accession>
<dbReference type="Gene3D" id="3.30.420.40">
    <property type="match status" value="1"/>
</dbReference>
<keyword evidence="1 5" id="KW-1003">Cell membrane</keyword>